<sequence length="171" mass="17303">MTETTEYAAPSRLEALRALPWRNAILAGIGATITIAILAGAADLTALPLIIAPFGASCALVFGAPASPLAQPRNVIGGHLVTATLGLLAFTLIASPVAAMAVGVGLGIAGMLLTGTLHPPAGANPIVVVLAAASWQFLLMPVAVGAVSIVLIGYIYHRIVTGHAYNVLPKR</sequence>
<keyword evidence="4" id="KW-1185">Reference proteome</keyword>
<dbReference type="InterPro" id="IPR058581">
    <property type="entry name" value="TM_HPP"/>
</dbReference>
<dbReference type="Pfam" id="PF04982">
    <property type="entry name" value="TM_HPP"/>
    <property type="match status" value="1"/>
</dbReference>
<feature type="transmembrane region" description="Helical" evidence="1">
    <location>
        <begin position="85"/>
        <end position="113"/>
    </location>
</feature>
<evidence type="ECO:0000313" key="3">
    <source>
        <dbReference type="EMBL" id="KWT67539.1"/>
    </source>
</evidence>
<name>A0A109BFA3_HYPSL</name>
<evidence type="ECO:0000313" key="4">
    <source>
        <dbReference type="Proteomes" id="UP000059074"/>
    </source>
</evidence>
<keyword evidence="1" id="KW-1133">Transmembrane helix</keyword>
<dbReference type="EMBL" id="LMTR01000063">
    <property type="protein sequence ID" value="KWT67539.1"/>
    <property type="molecule type" value="Genomic_DNA"/>
</dbReference>
<dbReference type="PANTHER" id="PTHR33741">
    <property type="entry name" value="TRANSMEMBRANE PROTEIN DDB_G0269096-RELATED"/>
    <property type="match status" value="1"/>
</dbReference>
<keyword evidence="1" id="KW-0472">Membrane</keyword>
<keyword evidence="1" id="KW-0812">Transmembrane</keyword>
<dbReference type="PANTHER" id="PTHR33741:SF5">
    <property type="entry name" value="TRANSMEMBRANE PROTEIN DDB_G0269096-RELATED"/>
    <property type="match status" value="1"/>
</dbReference>
<reference evidence="3 4" key="1">
    <citation type="submission" date="2015-10" db="EMBL/GenBank/DDBJ databases">
        <title>Transcriptomic analysis of a linuron degrading triple-species bacterial consortium.</title>
        <authorList>
            <person name="Albers P."/>
        </authorList>
    </citation>
    <scope>NUCLEOTIDE SEQUENCE [LARGE SCALE GENOMIC DNA]</scope>
    <source>
        <strain evidence="3 4">WDL6</strain>
    </source>
</reference>
<evidence type="ECO:0000259" key="2">
    <source>
        <dbReference type="Pfam" id="PF04982"/>
    </source>
</evidence>
<gene>
    <name evidence="3" type="ORF">APY04_1898</name>
</gene>
<feature type="domain" description="HPP transmembrane region" evidence="2">
    <location>
        <begin position="19"/>
        <end position="165"/>
    </location>
</feature>
<dbReference type="RefSeq" id="WP_245281893.1">
    <property type="nucleotide sequence ID" value="NZ_LMTR01000063.1"/>
</dbReference>
<comment type="caution">
    <text evidence="3">The sequence shown here is derived from an EMBL/GenBank/DDBJ whole genome shotgun (WGS) entry which is preliminary data.</text>
</comment>
<protein>
    <recommendedName>
        <fullName evidence="2">HPP transmembrane region domain-containing protein</fullName>
    </recommendedName>
</protein>
<dbReference type="InterPro" id="IPR007065">
    <property type="entry name" value="HPP"/>
</dbReference>
<dbReference type="AlphaFoldDB" id="A0A109BFA3"/>
<organism evidence="3 4">
    <name type="scientific">Hyphomicrobium sulfonivorans</name>
    <dbReference type="NCBI Taxonomy" id="121290"/>
    <lineage>
        <taxon>Bacteria</taxon>
        <taxon>Pseudomonadati</taxon>
        <taxon>Pseudomonadota</taxon>
        <taxon>Alphaproteobacteria</taxon>
        <taxon>Hyphomicrobiales</taxon>
        <taxon>Hyphomicrobiaceae</taxon>
        <taxon>Hyphomicrobium</taxon>
    </lineage>
</organism>
<feature type="transmembrane region" description="Helical" evidence="1">
    <location>
        <begin position="21"/>
        <end position="40"/>
    </location>
</feature>
<feature type="transmembrane region" description="Helical" evidence="1">
    <location>
        <begin position="133"/>
        <end position="156"/>
    </location>
</feature>
<proteinExistence type="predicted"/>
<feature type="transmembrane region" description="Helical" evidence="1">
    <location>
        <begin position="46"/>
        <end position="64"/>
    </location>
</feature>
<dbReference type="PATRIC" id="fig|121290.4.peg.1287"/>
<accession>A0A109BFA3</accession>
<evidence type="ECO:0000256" key="1">
    <source>
        <dbReference type="SAM" id="Phobius"/>
    </source>
</evidence>
<dbReference type="STRING" id="121290.APY04_1898"/>
<dbReference type="Proteomes" id="UP000059074">
    <property type="component" value="Unassembled WGS sequence"/>
</dbReference>